<reference evidence="2 3" key="1">
    <citation type="journal article" date="2017" name="Int. J. Parasitol.">
        <title>The genome of the protozoan parasite Cystoisospora suis and a reverse vaccinology approach to identify vaccine candidates.</title>
        <authorList>
            <person name="Palmieri N."/>
            <person name="Shrestha A."/>
            <person name="Ruttkowski B."/>
            <person name="Beck T."/>
            <person name="Vogl C."/>
            <person name="Tomley F."/>
            <person name="Blake D.P."/>
            <person name="Joachim A."/>
        </authorList>
    </citation>
    <scope>NUCLEOTIDE SEQUENCE [LARGE SCALE GENOMIC DNA]</scope>
    <source>
        <strain evidence="2 3">Wien I</strain>
    </source>
</reference>
<gene>
    <name evidence="2" type="ORF">CSUI_006561</name>
</gene>
<comment type="caution">
    <text evidence="2">The sequence shown here is derived from an EMBL/GenBank/DDBJ whole genome shotgun (WGS) entry which is preliminary data.</text>
</comment>
<dbReference type="Proteomes" id="UP000221165">
    <property type="component" value="Unassembled WGS sequence"/>
</dbReference>
<dbReference type="GeneID" id="94429928"/>
<accession>A0A2C6KT28</accession>
<keyword evidence="3" id="KW-1185">Reference proteome</keyword>
<proteinExistence type="predicted"/>
<dbReference type="RefSeq" id="XP_067921306.1">
    <property type="nucleotide sequence ID" value="XM_068066717.1"/>
</dbReference>
<dbReference type="VEuPathDB" id="ToxoDB:CSUI_006561"/>
<name>A0A2C6KT28_9APIC</name>
<sequence length="762" mass="83339">MLVHTATAPTVQLFILDAGSTALPARLEPEQDTRALSEDRQLDPCLFVSEPVALGHCSDHCKDLSRESSMVPKTAARENGVSVRGRRRCVERSSWTRHGGEEPQPNAWPLMNFSRPAGCRALLGVYQASQLLCSQGRSRLRVMVFEDEEDDDAQFRSGMNAGQSQRHRANPESEAIAETGVAARHPSPLAAARADSSATPPDAKVPRRRGYRGVLTANSCNLWGVFSARRSTPDNKGRGEASGGQPERMVAGGSRGMPRSRSCRSRCSKKGWQVICVFREIRLSDRRVVVVCQLARQVWRRGCSMGPDTSCGPSRSIGPTPAYWSPSPFFCMASVSIAAVASLCARVLDLFSLVLVNFPVTGRALREGSTFGFKRAVWWPTGISSGQEGAEASRMDTCRGTSHGARPHNKQCHADLSHRRSCKPLNVFTFLREAAVVAVRQTFVRRLSRERALSVLQRGSDLSAATGINCCSPKDICRDASLQIAVAQQKARNGPAAISAAAECQQEAIVAPVSEAWSSCPRKSTTHQLRQVLETVILPSTAYKALHDGSTGRPSWMVVTIDGEIAWSGDSDLHLEHTEKNAGSGPTSFFPASRRAVRHKIPKKLQIEAALIYLDVLHKLRSQESVGSRGILLGVPQLQRCWARWLSFSANSRRRNYNCMAEAELFLLEAESCSGTSRSVAYSAPSSGTEWLAFAEDDRIRVAAAFLYPRTANPCLSRSDTSFERLANLHELVRSAVQPMRTLEELPCSTATGQARGHRCSK</sequence>
<feature type="region of interest" description="Disordered" evidence="1">
    <location>
        <begin position="179"/>
        <end position="210"/>
    </location>
</feature>
<evidence type="ECO:0000256" key="1">
    <source>
        <dbReference type="SAM" id="MobiDB-lite"/>
    </source>
</evidence>
<dbReference type="AlphaFoldDB" id="A0A2C6KT28"/>
<evidence type="ECO:0000313" key="3">
    <source>
        <dbReference type="Proteomes" id="UP000221165"/>
    </source>
</evidence>
<protein>
    <submittedName>
        <fullName evidence="2">Uncharacterized protein</fullName>
    </submittedName>
</protein>
<evidence type="ECO:0000313" key="2">
    <source>
        <dbReference type="EMBL" id="PHJ19608.1"/>
    </source>
</evidence>
<feature type="region of interest" description="Disordered" evidence="1">
    <location>
        <begin position="231"/>
        <end position="262"/>
    </location>
</feature>
<organism evidence="2 3">
    <name type="scientific">Cystoisospora suis</name>
    <dbReference type="NCBI Taxonomy" id="483139"/>
    <lineage>
        <taxon>Eukaryota</taxon>
        <taxon>Sar</taxon>
        <taxon>Alveolata</taxon>
        <taxon>Apicomplexa</taxon>
        <taxon>Conoidasida</taxon>
        <taxon>Coccidia</taxon>
        <taxon>Eucoccidiorida</taxon>
        <taxon>Eimeriorina</taxon>
        <taxon>Sarcocystidae</taxon>
        <taxon>Cystoisospora</taxon>
    </lineage>
</organism>
<dbReference type="EMBL" id="MIGC01003332">
    <property type="protein sequence ID" value="PHJ19608.1"/>
    <property type="molecule type" value="Genomic_DNA"/>
</dbReference>